<proteinExistence type="predicted"/>
<comment type="caution">
    <text evidence="1">The sequence shown here is derived from an EMBL/GenBank/DDBJ whole genome shotgun (WGS) entry which is preliminary data.</text>
</comment>
<dbReference type="AlphaFoldDB" id="A0A098VS04"/>
<protein>
    <submittedName>
        <fullName evidence="1">Uncharacterized protein</fullName>
    </submittedName>
</protein>
<organism evidence="1 2">
    <name type="scientific">Mitosporidium daphniae</name>
    <dbReference type="NCBI Taxonomy" id="1485682"/>
    <lineage>
        <taxon>Eukaryota</taxon>
        <taxon>Fungi</taxon>
        <taxon>Fungi incertae sedis</taxon>
        <taxon>Microsporidia</taxon>
        <taxon>Mitosporidium</taxon>
    </lineage>
</organism>
<dbReference type="HOGENOM" id="CLU_2558779_0_0_1"/>
<evidence type="ECO:0000313" key="2">
    <source>
        <dbReference type="Proteomes" id="UP000029725"/>
    </source>
</evidence>
<evidence type="ECO:0000313" key="1">
    <source>
        <dbReference type="EMBL" id="KGG51750.1"/>
    </source>
</evidence>
<dbReference type="OrthoDB" id="10543558at2759"/>
<name>A0A098VS04_9MICR</name>
<dbReference type="EMBL" id="JMKJ01000205">
    <property type="protein sequence ID" value="KGG51750.1"/>
    <property type="molecule type" value="Genomic_DNA"/>
</dbReference>
<keyword evidence="2" id="KW-1185">Reference proteome</keyword>
<reference evidence="1 2" key="1">
    <citation type="submission" date="2014-04" db="EMBL/GenBank/DDBJ databases">
        <title>A new species of microsporidia sheds light on the evolution of extreme parasitism.</title>
        <authorList>
            <person name="Haag K.L."/>
            <person name="James T.Y."/>
            <person name="Larsson R."/>
            <person name="Schaer T.M."/>
            <person name="Refardt D."/>
            <person name="Pombert J.-F."/>
            <person name="Ebert D."/>
        </authorList>
    </citation>
    <scope>NUCLEOTIDE SEQUENCE [LARGE SCALE GENOMIC DNA]</scope>
    <source>
        <strain evidence="1 2">UGP3</strain>
        <tissue evidence="1">Spores</tissue>
    </source>
</reference>
<gene>
    <name evidence="1" type="ORF">DI09_285p10</name>
</gene>
<dbReference type="Proteomes" id="UP000029725">
    <property type="component" value="Unassembled WGS sequence"/>
</dbReference>
<dbReference type="VEuPathDB" id="MicrosporidiaDB:DI09_285p10"/>
<sequence length="82" mass="9181">MEIQNLCVGKRAGPDAIQLVNRESKAMELREKLESIEKRKQSDDLIIQLASSSDELSNGMVLHHRSPSTQTFQLPAPECGEF</sequence>
<accession>A0A098VS04</accession>